<accession>A0A0C3CMG5</accession>
<evidence type="ECO:0000313" key="2">
    <source>
        <dbReference type="EMBL" id="KIM44971.1"/>
    </source>
</evidence>
<sequence>MSSLLSKSGTLQYPATELVTLARLILMQYESYLQAKRDAYRLESVVDRSSCDAGLIMEDIWDLYYLVDRPRYVEREELLREEKLHPSVRSGIDDPKQPERALLHVGIKQKANYLFVDAVKFRKETRGQPSNDGNWDSEKETRGQPSNDGNWDSEDALLDFLVFLSHPEHKDLFTVDS</sequence>
<name>A0A0C3CMG5_HEBCY</name>
<protein>
    <submittedName>
        <fullName evidence="2">Uncharacterized protein</fullName>
    </submittedName>
</protein>
<reference evidence="2 3" key="1">
    <citation type="submission" date="2014-04" db="EMBL/GenBank/DDBJ databases">
        <authorList>
            <consortium name="DOE Joint Genome Institute"/>
            <person name="Kuo A."/>
            <person name="Gay G."/>
            <person name="Dore J."/>
            <person name="Kohler A."/>
            <person name="Nagy L.G."/>
            <person name="Floudas D."/>
            <person name="Copeland A."/>
            <person name="Barry K.W."/>
            <person name="Cichocki N."/>
            <person name="Veneault-Fourrey C."/>
            <person name="LaButti K."/>
            <person name="Lindquist E.A."/>
            <person name="Lipzen A."/>
            <person name="Lundell T."/>
            <person name="Morin E."/>
            <person name="Murat C."/>
            <person name="Sun H."/>
            <person name="Tunlid A."/>
            <person name="Henrissat B."/>
            <person name="Grigoriev I.V."/>
            <person name="Hibbett D.S."/>
            <person name="Martin F."/>
            <person name="Nordberg H.P."/>
            <person name="Cantor M.N."/>
            <person name="Hua S.X."/>
        </authorList>
    </citation>
    <scope>NUCLEOTIDE SEQUENCE [LARGE SCALE GENOMIC DNA]</scope>
    <source>
        <strain evidence="3">h7</strain>
    </source>
</reference>
<dbReference type="HOGENOM" id="CLU_1598448_0_0_1"/>
<gene>
    <name evidence="2" type="ORF">M413DRAFT_9178</name>
</gene>
<feature type="region of interest" description="Disordered" evidence="1">
    <location>
        <begin position="125"/>
        <end position="150"/>
    </location>
</feature>
<dbReference type="EMBL" id="KN831773">
    <property type="protein sequence ID" value="KIM44971.1"/>
    <property type="molecule type" value="Genomic_DNA"/>
</dbReference>
<dbReference type="OrthoDB" id="3022211at2759"/>
<proteinExistence type="predicted"/>
<reference evidence="3" key="2">
    <citation type="submission" date="2015-01" db="EMBL/GenBank/DDBJ databases">
        <title>Evolutionary Origins and Diversification of the Mycorrhizal Mutualists.</title>
        <authorList>
            <consortium name="DOE Joint Genome Institute"/>
            <consortium name="Mycorrhizal Genomics Consortium"/>
            <person name="Kohler A."/>
            <person name="Kuo A."/>
            <person name="Nagy L.G."/>
            <person name="Floudas D."/>
            <person name="Copeland A."/>
            <person name="Barry K.W."/>
            <person name="Cichocki N."/>
            <person name="Veneault-Fourrey C."/>
            <person name="LaButti K."/>
            <person name="Lindquist E.A."/>
            <person name="Lipzen A."/>
            <person name="Lundell T."/>
            <person name="Morin E."/>
            <person name="Murat C."/>
            <person name="Riley R."/>
            <person name="Ohm R."/>
            <person name="Sun H."/>
            <person name="Tunlid A."/>
            <person name="Henrissat B."/>
            <person name="Grigoriev I.V."/>
            <person name="Hibbett D.S."/>
            <person name="Martin F."/>
        </authorList>
    </citation>
    <scope>NUCLEOTIDE SEQUENCE [LARGE SCALE GENOMIC DNA]</scope>
    <source>
        <strain evidence="3">h7</strain>
    </source>
</reference>
<dbReference type="Proteomes" id="UP000053424">
    <property type="component" value="Unassembled WGS sequence"/>
</dbReference>
<dbReference type="AlphaFoldDB" id="A0A0C3CMG5"/>
<keyword evidence="3" id="KW-1185">Reference proteome</keyword>
<evidence type="ECO:0000256" key="1">
    <source>
        <dbReference type="SAM" id="MobiDB-lite"/>
    </source>
</evidence>
<organism evidence="2 3">
    <name type="scientific">Hebeloma cylindrosporum</name>
    <dbReference type="NCBI Taxonomy" id="76867"/>
    <lineage>
        <taxon>Eukaryota</taxon>
        <taxon>Fungi</taxon>
        <taxon>Dikarya</taxon>
        <taxon>Basidiomycota</taxon>
        <taxon>Agaricomycotina</taxon>
        <taxon>Agaricomycetes</taxon>
        <taxon>Agaricomycetidae</taxon>
        <taxon>Agaricales</taxon>
        <taxon>Agaricineae</taxon>
        <taxon>Hymenogastraceae</taxon>
        <taxon>Hebeloma</taxon>
    </lineage>
</organism>
<evidence type="ECO:0000313" key="3">
    <source>
        <dbReference type="Proteomes" id="UP000053424"/>
    </source>
</evidence>